<dbReference type="InterPro" id="IPR001245">
    <property type="entry name" value="Ser-Thr/Tyr_kinase_cat_dom"/>
</dbReference>
<dbReference type="PROSITE" id="PS00107">
    <property type="entry name" value="PROTEIN_KINASE_ATP"/>
    <property type="match status" value="1"/>
</dbReference>
<dbReference type="GO" id="GO:0004674">
    <property type="term" value="F:protein serine/threonine kinase activity"/>
    <property type="evidence" value="ECO:0007669"/>
    <property type="project" value="TreeGrafter"/>
</dbReference>
<dbReference type="Proteomes" id="UP001157974">
    <property type="component" value="Unassembled WGS sequence"/>
</dbReference>
<keyword evidence="1" id="KW-0547">Nucleotide-binding</keyword>
<dbReference type="SMART" id="SM00220">
    <property type="entry name" value="S_TKc"/>
    <property type="match status" value="1"/>
</dbReference>
<organism evidence="3 4">
    <name type="scientific">Rhodosorus marinus</name>
    <dbReference type="NCBI Taxonomy" id="101924"/>
    <lineage>
        <taxon>Eukaryota</taxon>
        <taxon>Rhodophyta</taxon>
        <taxon>Stylonematophyceae</taxon>
        <taxon>Stylonematales</taxon>
        <taxon>Stylonemataceae</taxon>
        <taxon>Rhodosorus</taxon>
    </lineage>
</organism>
<feature type="binding site" evidence="1">
    <location>
        <position position="60"/>
    </location>
    <ligand>
        <name>ATP</name>
        <dbReference type="ChEBI" id="CHEBI:30616"/>
    </ligand>
</feature>
<name>A0AAV8UWR9_9RHOD</name>
<keyword evidence="1" id="KW-0067">ATP-binding</keyword>
<evidence type="ECO:0000259" key="2">
    <source>
        <dbReference type="PROSITE" id="PS50011"/>
    </source>
</evidence>
<reference evidence="3 4" key="1">
    <citation type="journal article" date="2023" name="Nat. Commun.">
        <title>Origin of minicircular mitochondrial genomes in red algae.</title>
        <authorList>
            <person name="Lee Y."/>
            <person name="Cho C.H."/>
            <person name="Lee Y.M."/>
            <person name="Park S.I."/>
            <person name="Yang J.H."/>
            <person name="West J.A."/>
            <person name="Bhattacharya D."/>
            <person name="Yoon H.S."/>
        </authorList>
    </citation>
    <scope>NUCLEOTIDE SEQUENCE [LARGE SCALE GENOMIC DNA]</scope>
    <source>
        <strain evidence="3 4">CCMP1338</strain>
        <tissue evidence="3">Whole cell</tissue>
    </source>
</reference>
<gene>
    <name evidence="3" type="ORF">NDN08_003521</name>
</gene>
<dbReference type="EMBL" id="JAMWBK010000003">
    <property type="protein sequence ID" value="KAJ8907038.1"/>
    <property type="molecule type" value="Genomic_DNA"/>
</dbReference>
<accession>A0AAV8UWR9</accession>
<dbReference type="PRINTS" id="PR00109">
    <property type="entry name" value="TYRKINASE"/>
</dbReference>
<sequence>MADREVEKGSLLPSAVSDERGQWDAIDPDDILLSNELLGKGAFSEVVAGLWGGTPVAVKKTEETGVEEFHREQETLCALRHPNIVLLLGVVPSRLWIVFERLGGKVDVEMVAKNFLTVTTVACDVAKAMAYAHSRGVIHRDIKPSNLLEDGRGAYKVSDWGLSRFIDTERRMSGDTGTYSFMAPEVIKSERYGSKCDVYSYGILMWTLLTGKTVPYPVFTPEQAADGVAKNVLRPELPTHVNPDFTKLMQSCWDNEPSSRPDFREIATKIIAIDAESKMRKKEKLPKKKSSFWG</sequence>
<evidence type="ECO:0000256" key="1">
    <source>
        <dbReference type="PROSITE-ProRule" id="PRU10141"/>
    </source>
</evidence>
<evidence type="ECO:0000313" key="3">
    <source>
        <dbReference type="EMBL" id="KAJ8907038.1"/>
    </source>
</evidence>
<dbReference type="Gene3D" id="3.30.200.20">
    <property type="entry name" value="Phosphorylase Kinase, domain 1"/>
    <property type="match status" value="1"/>
</dbReference>
<dbReference type="PROSITE" id="PS50011">
    <property type="entry name" value="PROTEIN_KINASE_DOM"/>
    <property type="match status" value="1"/>
</dbReference>
<dbReference type="Pfam" id="PF07714">
    <property type="entry name" value="PK_Tyr_Ser-Thr"/>
    <property type="match status" value="1"/>
</dbReference>
<dbReference type="InterPro" id="IPR051681">
    <property type="entry name" value="Ser/Thr_Kinases-Pseudokinases"/>
</dbReference>
<dbReference type="GO" id="GO:0005524">
    <property type="term" value="F:ATP binding"/>
    <property type="evidence" value="ECO:0007669"/>
    <property type="project" value="UniProtKB-UniRule"/>
</dbReference>
<dbReference type="Gene3D" id="1.10.510.10">
    <property type="entry name" value="Transferase(Phosphotransferase) domain 1"/>
    <property type="match status" value="1"/>
</dbReference>
<dbReference type="PANTHER" id="PTHR44329:SF261">
    <property type="entry name" value="ZINC FINGER CONTAINING PROTEIN KINASE-RELATED"/>
    <property type="match status" value="1"/>
</dbReference>
<dbReference type="AlphaFoldDB" id="A0AAV8UWR9"/>
<dbReference type="InterPro" id="IPR000719">
    <property type="entry name" value="Prot_kinase_dom"/>
</dbReference>
<dbReference type="CDD" id="cd13999">
    <property type="entry name" value="STKc_MAP3K-like"/>
    <property type="match status" value="1"/>
</dbReference>
<keyword evidence="4" id="KW-1185">Reference proteome</keyword>
<feature type="domain" description="Protein kinase" evidence="2">
    <location>
        <begin position="32"/>
        <end position="273"/>
    </location>
</feature>
<comment type="caution">
    <text evidence="3">The sequence shown here is derived from an EMBL/GenBank/DDBJ whole genome shotgun (WGS) entry which is preliminary data.</text>
</comment>
<dbReference type="PIRSF" id="PIRSF000654">
    <property type="entry name" value="Integrin-linked_kinase"/>
    <property type="match status" value="1"/>
</dbReference>
<dbReference type="SUPFAM" id="SSF56112">
    <property type="entry name" value="Protein kinase-like (PK-like)"/>
    <property type="match status" value="1"/>
</dbReference>
<dbReference type="InterPro" id="IPR011009">
    <property type="entry name" value="Kinase-like_dom_sf"/>
</dbReference>
<evidence type="ECO:0000313" key="4">
    <source>
        <dbReference type="Proteomes" id="UP001157974"/>
    </source>
</evidence>
<dbReference type="InterPro" id="IPR017441">
    <property type="entry name" value="Protein_kinase_ATP_BS"/>
</dbReference>
<proteinExistence type="predicted"/>
<dbReference type="PANTHER" id="PTHR44329">
    <property type="entry name" value="SERINE/THREONINE-PROTEIN KINASE TNNI3K-RELATED"/>
    <property type="match status" value="1"/>
</dbReference>
<protein>
    <recommendedName>
        <fullName evidence="2">Protein kinase domain-containing protein</fullName>
    </recommendedName>
</protein>